<dbReference type="Proteomes" id="UP000050502">
    <property type="component" value="Unassembled WGS sequence"/>
</dbReference>
<feature type="transmembrane region" description="Helical" evidence="1">
    <location>
        <begin position="12"/>
        <end position="28"/>
    </location>
</feature>
<evidence type="ECO:0000313" key="3">
    <source>
        <dbReference type="Proteomes" id="UP000050502"/>
    </source>
</evidence>
<name>A0A0P6YBF7_9CHLR</name>
<feature type="transmembrane region" description="Helical" evidence="1">
    <location>
        <begin position="97"/>
        <end position="115"/>
    </location>
</feature>
<keyword evidence="1" id="KW-1133">Transmembrane helix</keyword>
<accession>A0A0P6YBF7</accession>
<protein>
    <recommendedName>
        <fullName evidence="4">Cytochrome b561 domain-containing protein</fullName>
    </recommendedName>
</protein>
<comment type="caution">
    <text evidence="2">The sequence shown here is derived from an EMBL/GenBank/DDBJ whole genome shotgun (WGS) entry which is preliminary data.</text>
</comment>
<gene>
    <name evidence="2" type="ORF">SE16_00310</name>
</gene>
<dbReference type="EMBL" id="LGKN01000003">
    <property type="protein sequence ID" value="KPL89040.1"/>
    <property type="molecule type" value="Genomic_DNA"/>
</dbReference>
<proteinExistence type="predicted"/>
<evidence type="ECO:0000313" key="2">
    <source>
        <dbReference type="EMBL" id="KPL89040.1"/>
    </source>
</evidence>
<dbReference type="RefSeq" id="WP_054493461.1">
    <property type="nucleotide sequence ID" value="NZ_BBZA01000180.1"/>
</dbReference>
<organism evidence="2 3">
    <name type="scientific">Ardenticatena maritima</name>
    <dbReference type="NCBI Taxonomy" id="872965"/>
    <lineage>
        <taxon>Bacteria</taxon>
        <taxon>Bacillati</taxon>
        <taxon>Chloroflexota</taxon>
        <taxon>Ardenticatenia</taxon>
        <taxon>Ardenticatenales</taxon>
        <taxon>Ardenticatenaceae</taxon>
        <taxon>Ardenticatena</taxon>
    </lineage>
</organism>
<dbReference type="AlphaFoldDB" id="A0A0P6YBF7"/>
<evidence type="ECO:0000256" key="1">
    <source>
        <dbReference type="SAM" id="Phobius"/>
    </source>
</evidence>
<feature type="transmembrane region" description="Helical" evidence="1">
    <location>
        <begin position="40"/>
        <end position="62"/>
    </location>
</feature>
<dbReference type="OrthoDB" id="162791at2"/>
<keyword evidence="1" id="KW-0472">Membrane</keyword>
<sequence>MQTLILLHDRLATTMTLYALFLGLWGLYKYVRGEGLDGNYLGAIIVAEVLIIVQALLGFALFGGGLRPARLVHILYGIMAVISFPATYAYTRGDDSRRVMLIWGLVGLFVFGLAVRAQMVQGAL</sequence>
<feature type="transmembrane region" description="Helical" evidence="1">
    <location>
        <begin position="74"/>
        <end position="91"/>
    </location>
</feature>
<evidence type="ECO:0008006" key="4">
    <source>
        <dbReference type="Google" id="ProtNLM"/>
    </source>
</evidence>
<keyword evidence="1" id="KW-0812">Transmembrane</keyword>
<reference evidence="2 3" key="1">
    <citation type="submission" date="2015-07" db="EMBL/GenBank/DDBJ databases">
        <title>Whole genome sequence of Ardenticatena maritima DSM 23922.</title>
        <authorList>
            <person name="Hemp J."/>
            <person name="Ward L.M."/>
            <person name="Pace L.A."/>
            <person name="Fischer W.W."/>
        </authorList>
    </citation>
    <scope>NUCLEOTIDE SEQUENCE [LARGE SCALE GENOMIC DNA]</scope>
    <source>
        <strain evidence="2 3">110S</strain>
    </source>
</reference>